<gene>
    <name evidence="2" type="ORF">SAMN04489834_3420</name>
</gene>
<keyword evidence="3" id="KW-1185">Reference proteome</keyword>
<evidence type="ECO:0000313" key="2">
    <source>
        <dbReference type="EMBL" id="SDT31839.1"/>
    </source>
</evidence>
<feature type="domain" description="Beta-lactamase-related" evidence="1">
    <location>
        <begin position="31"/>
        <end position="361"/>
    </location>
</feature>
<name>A0A1H1ZE03_9MICO</name>
<dbReference type="PANTHER" id="PTHR46825">
    <property type="entry name" value="D-ALANYL-D-ALANINE-CARBOXYPEPTIDASE/ENDOPEPTIDASE AMPH"/>
    <property type="match status" value="1"/>
</dbReference>
<dbReference type="InterPro" id="IPR001466">
    <property type="entry name" value="Beta-lactam-related"/>
</dbReference>
<dbReference type="SUPFAM" id="SSF56601">
    <property type="entry name" value="beta-lactamase/transpeptidase-like"/>
    <property type="match status" value="1"/>
</dbReference>
<dbReference type="InterPro" id="IPR012338">
    <property type="entry name" value="Beta-lactam/transpept-like"/>
</dbReference>
<dbReference type="AlphaFoldDB" id="A0A1H1ZE03"/>
<dbReference type="PANTHER" id="PTHR46825:SF12">
    <property type="entry name" value="PENICILLIN-BINDING PROTEIN 4"/>
    <property type="match status" value="1"/>
</dbReference>
<proteinExistence type="predicted"/>
<sequence length="372" mass="39308">MAPPRAHAAKIAQIEGTTSVDRHGVGSLSIPQLLDHYRVPGVGVAVIDGFDVAWTKSWGLADAQTGERATDQTLYQAASISKPLAAVASLKAAQLGLFDLDQDINAILTSWKLPASPFGGGPAVTPRMLMSHTSGLGDGFGFPGYEPGEPLPTVPQILDGLPPSPLPAVRLVRPALTAYEYSGGGVEIQQLALTDTVGAAFAQIMHDWVLQPIGMTASTYEQPLPAELEPRAARAHDQAGTRLNAPWHVYPEQAAAGLWTTPGDLARFVVEVQRALAGRSSLVLDQAMMRNMVTPVGVGPFAIGFVVSEQGGGRYFEHDGDNWGFKAQLIGHISAGHGAVIMTNGDAGQSVTTEIQRRIAEAYGWDVAGEPR</sequence>
<protein>
    <submittedName>
        <fullName evidence="2">Beta-lactamase</fullName>
    </submittedName>
</protein>
<evidence type="ECO:0000313" key="3">
    <source>
        <dbReference type="Proteomes" id="UP000181956"/>
    </source>
</evidence>
<dbReference type="InterPro" id="IPR050491">
    <property type="entry name" value="AmpC-like"/>
</dbReference>
<evidence type="ECO:0000259" key="1">
    <source>
        <dbReference type="Pfam" id="PF00144"/>
    </source>
</evidence>
<dbReference type="Gene3D" id="3.40.710.10">
    <property type="entry name" value="DD-peptidase/beta-lactamase superfamily"/>
    <property type="match status" value="1"/>
</dbReference>
<dbReference type="Proteomes" id="UP000181956">
    <property type="component" value="Chromosome I"/>
</dbReference>
<dbReference type="STRING" id="412690.SAMN04489834_3420"/>
<organism evidence="2 3">
    <name type="scientific">Microterricola viridarii</name>
    <dbReference type="NCBI Taxonomy" id="412690"/>
    <lineage>
        <taxon>Bacteria</taxon>
        <taxon>Bacillati</taxon>
        <taxon>Actinomycetota</taxon>
        <taxon>Actinomycetes</taxon>
        <taxon>Micrococcales</taxon>
        <taxon>Microbacteriaceae</taxon>
        <taxon>Microterricola</taxon>
    </lineage>
</organism>
<accession>A0A1H1ZE03</accession>
<dbReference type="EMBL" id="LT629742">
    <property type="protein sequence ID" value="SDT31839.1"/>
    <property type="molecule type" value="Genomic_DNA"/>
</dbReference>
<dbReference type="Pfam" id="PF00144">
    <property type="entry name" value="Beta-lactamase"/>
    <property type="match status" value="1"/>
</dbReference>
<reference evidence="3" key="1">
    <citation type="submission" date="2016-10" db="EMBL/GenBank/DDBJ databases">
        <authorList>
            <person name="Varghese N."/>
            <person name="Submissions S."/>
        </authorList>
    </citation>
    <scope>NUCLEOTIDE SEQUENCE [LARGE SCALE GENOMIC DNA]</scope>
    <source>
        <strain evidence="3">DSM 21772</strain>
    </source>
</reference>